<feature type="domain" description="RING-type" evidence="6">
    <location>
        <begin position="18"/>
        <end position="58"/>
    </location>
</feature>
<evidence type="ECO:0000256" key="2">
    <source>
        <dbReference type="ARBA" id="ARBA00022771"/>
    </source>
</evidence>
<dbReference type="InterPro" id="IPR013083">
    <property type="entry name" value="Znf_RING/FYVE/PHD"/>
</dbReference>
<evidence type="ECO:0000256" key="1">
    <source>
        <dbReference type="ARBA" id="ARBA00022723"/>
    </source>
</evidence>
<gene>
    <name evidence="7" type="ORF">DPMN_027802</name>
</gene>
<dbReference type="InterPro" id="IPR003613">
    <property type="entry name" value="Ubox_domain"/>
</dbReference>
<comment type="caution">
    <text evidence="7">The sequence shown here is derived from an EMBL/GenBank/DDBJ whole genome shotgun (WGS) entry which is preliminary data.</text>
</comment>
<evidence type="ECO:0000256" key="5">
    <source>
        <dbReference type="SAM" id="Coils"/>
    </source>
</evidence>
<dbReference type="PANTHER" id="PTHR10131:SF157">
    <property type="entry name" value="RECEPTOR-ASSOCIATED FACTOR, PUTATIVE-RELATED"/>
    <property type="match status" value="1"/>
</dbReference>
<dbReference type="GO" id="GO:0043122">
    <property type="term" value="P:regulation of canonical NF-kappaB signal transduction"/>
    <property type="evidence" value="ECO:0007669"/>
    <property type="project" value="TreeGrafter"/>
</dbReference>
<dbReference type="AlphaFoldDB" id="A0A9D4LXR8"/>
<dbReference type="GO" id="GO:0016567">
    <property type="term" value="P:protein ubiquitination"/>
    <property type="evidence" value="ECO:0007669"/>
    <property type="project" value="InterPro"/>
</dbReference>
<reference evidence="7" key="2">
    <citation type="submission" date="2020-11" db="EMBL/GenBank/DDBJ databases">
        <authorList>
            <person name="McCartney M.A."/>
            <person name="Auch B."/>
            <person name="Kono T."/>
            <person name="Mallez S."/>
            <person name="Becker A."/>
            <person name="Gohl D.M."/>
            <person name="Silverstein K.A.T."/>
            <person name="Koren S."/>
            <person name="Bechman K.B."/>
            <person name="Herman A."/>
            <person name="Abrahante J.E."/>
            <person name="Garbe J."/>
        </authorList>
    </citation>
    <scope>NUCLEOTIDE SEQUENCE</scope>
    <source>
        <strain evidence="7">Duluth1</strain>
        <tissue evidence="7">Whole animal</tissue>
    </source>
</reference>
<keyword evidence="1" id="KW-0479">Metal-binding</keyword>
<dbReference type="GO" id="GO:0004842">
    <property type="term" value="F:ubiquitin-protein transferase activity"/>
    <property type="evidence" value="ECO:0007669"/>
    <property type="project" value="InterPro"/>
</dbReference>
<dbReference type="EMBL" id="JAIWYP010000002">
    <property type="protein sequence ID" value="KAH3864776.1"/>
    <property type="molecule type" value="Genomic_DNA"/>
</dbReference>
<dbReference type="SUPFAM" id="SSF57850">
    <property type="entry name" value="RING/U-box"/>
    <property type="match status" value="1"/>
</dbReference>
<dbReference type="GO" id="GO:0008270">
    <property type="term" value="F:zinc ion binding"/>
    <property type="evidence" value="ECO:0007669"/>
    <property type="project" value="UniProtKB-KW"/>
</dbReference>
<keyword evidence="3" id="KW-0862">Zinc</keyword>
<feature type="coiled-coil region" evidence="5">
    <location>
        <begin position="169"/>
        <end position="224"/>
    </location>
</feature>
<sequence length="329" mass="37488">MGYSVQRFITPVDPNLICGICSSVLEDPVLTPCGHSFCQSCLNTWLLRPRTDTCPECRSHVAKETVKPVLSLRNLINGFDVECDHNVRGCKVIIKLERLKSHLETCGYIPVTCAGCDESVNKFQLASHQIHCEGIAHSVSDDTDEFDGSSTQKRLSHARLSHALTSIDVSELISKMASLEFKVKTLKRDLQIAESKNRVMERAFKKTKEELQNKQSEVIDLNNDFDPDYEYGYTPQSIARLSLLLARFLLKKPAYIDRDKIFTAVRRCYDKYARCGSEFEHDIHMLVATAFASNWFTDDCRTTLHFWLQSIARYRQLTTVSAKYLTSAR</sequence>
<protein>
    <recommendedName>
        <fullName evidence="6">RING-type domain-containing protein</fullName>
    </recommendedName>
</protein>
<evidence type="ECO:0000256" key="3">
    <source>
        <dbReference type="ARBA" id="ARBA00022833"/>
    </source>
</evidence>
<organism evidence="7 8">
    <name type="scientific">Dreissena polymorpha</name>
    <name type="common">Zebra mussel</name>
    <name type="synonym">Mytilus polymorpha</name>
    <dbReference type="NCBI Taxonomy" id="45954"/>
    <lineage>
        <taxon>Eukaryota</taxon>
        <taxon>Metazoa</taxon>
        <taxon>Spiralia</taxon>
        <taxon>Lophotrochozoa</taxon>
        <taxon>Mollusca</taxon>
        <taxon>Bivalvia</taxon>
        <taxon>Autobranchia</taxon>
        <taxon>Heteroconchia</taxon>
        <taxon>Euheterodonta</taxon>
        <taxon>Imparidentia</taxon>
        <taxon>Neoheterodontei</taxon>
        <taxon>Myida</taxon>
        <taxon>Dreissenoidea</taxon>
        <taxon>Dreissenidae</taxon>
        <taxon>Dreissena</taxon>
    </lineage>
</organism>
<evidence type="ECO:0000313" key="8">
    <source>
        <dbReference type="Proteomes" id="UP000828390"/>
    </source>
</evidence>
<evidence type="ECO:0000256" key="4">
    <source>
        <dbReference type="PROSITE-ProRule" id="PRU00175"/>
    </source>
</evidence>
<dbReference type="PANTHER" id="PTHR10131">
    <property type="entry name" value="TNF RECEPTOR ASSOCIATED FACTOR"/>
    <property type="match status" value="1"/>
</dbReference>
<dbReference type="SUPFAM" id="SSF49599">
    <property type="entry name" value="TRAF domain-like"/>
    <property type="match status" value="1"/>
</dbReference>
<dbReference type="Gene3D" id="3.30.40.10">
    <property type="entry name" value="Zinc/RING finger domain, C3HC4 (zinc finger)"/>
    <property type="match status" value="2"/>
</dbReference>
<keyword evidence="2 4" id="KW-0863">Zinc-finger</keyword>
<dbReference type="SMART" id="SM00184">
    <property type="entry name" value="RING"/>
    <property type="match status" value="1"/>
</dbReference>
<dbReference type="Proteomes" id="UP000828390">
    <property type="component" value="Unassembled WGS sequence"/>
</dbReference>
<dbReference type="Pfam" id="PF00097">
    <property type="entry name" value="zf-C3HC4"/>
    <property type="match status" value="1"/>
</dbReference>
<evidence type="ECO:0000313" key="7">
    <source>
        <dbReference type="EMBL" id="KAH3864776.1"/>
    </source>
</evidence>
<dbReference type="SMART" id="SM00504">
    <property type="entry name" value="Ubox"/>
    <property type="match status" value="1"/>
</dbReference>
<reference evidence="7" key="1">
    <citation type="journal article" date="2019" name="bioRxiv">
        <title>The Genome of the Zebra Mussel, Dreissena polymorpha: A Resource for Invasive Species Research.</title>
        <authorList>
            <person name="McCartney M.A."/>
            <person name="Auch B."/>
            <person name="Kono T."/>
            <person name="Mallez S."/>
            <person name="Zhang Y."/>
            <person name="Obille A."/>
            <person name="Becker A."/>
            <person name="Abrahante J.E."/>
            <person name="Garbe J."/>
            <person name="Badalamenti J.P."/>
            <person name="Herman A."/>
            <person name="Mangelson H."/>
            <person name="Liachko I."/>
            <person name="Sullivan S."/>
            <person name="Sone E.D."/>
            <person name="Koren S."/>
            <person name="Silverstein K.A.T."/>
            <person name="Beckman K.B."/>
            <person name="Gohl D.M."/>
        </authorList>
    </citation>
    <scope>NUCLEOTIDE SEQUENCE</scope>
    <source>
        <strain evidence="7">Duluth1</strain>
        <tissue evidence="7">Whole animal</tissue>
    </source>
</reference>
<keyword evidence="8" id="KW-1185">Reference proteome</keyword>
<dbReference type="InterPro" id="IPR018957">
    <property type="entry name" value="Znf_C3HC4_RING-type"/>
</dbReference>
<name>A0A9D4LXR8_DREPO</name>
<evidence type="ECO:0000259" key="6">
    <source>
        <dbReference type="PROSITE" id="PS50089"/>
    </source>
</evidence>
<accession>A0A9D4LXR8</accession>
<dbReference type="InterPro" id="IPR017907">
    <property type="entry name" value="Znf_RING_CS"/>
</dbReference>
<dbReference type="PROSITE" id="PS00518">
    <property type="entry name" value="ZF_RING_1"/>
    <property type="match status" value="1"/>
</dbReference>
<proteinExistence type="predicted"/>
<keyword evidence="5" id="KW-0175">Coiled coil</keyword>
<dbReference type="InterPro" id="IPR001841">
    <property type="entry name" value="Znf_RING"/>
</dbReference>
<dbReference type="PROSITE" id="PS50089">
    <property type="entry name" value="ZF_RING_2"/>
    <property type="match status" value="1"/>
</dbReference>